<dbReference type="EMBL" id="BPVZ01000088">
    <property type="protein sequence ID" value="GKV30685.1"/>
    <property type="molecule type" value="Genomic_DNA"/>
</dbReference>
<protein>
    <submittedName>
        <fullName evidence="2">Uncharacterized protein</fullName>
    </submittedName>
</protein>
<organism evidence="2 3">
    <name type="scientific">Rubroshorea leprosula</name>
    <dbReference type="NCBI Taxonomy" id="152421"/>
    <lineage>
        <taxon>Eukaryota</taxon>
        <taxon>Viridiplantae</taxon>
        <taxon>Streptophyta</taxon>
        <taxon>Embryophyta</taxon>
        <taxon>Tracheophyta</taxon>
        <taxon>Spermatophyta</taxon>
        <taxon>Magnoliopsida</taxon>
        <taxon>eudicotyledons</taxon>
        <taxon>Gunneridae</taxon>
        <taxon>Pentapetalae</taxon>
        <taxon>rosids</taxon>
        <taxon>malvids</taxon>
        <taxon>Malvales</taxon>
        <taxon>Dipterocarpaceae</taxon>
        <taxon>Rubroshorea</taxon>
    </lineage>
</organism>
<reference evidence="2 3" key="1">
    <citation type="journal article" date="2021" name="Commun. Biol.">
        <title>The genome of Shorea leprosula (Dipterocarpaceae) highlights the ecological relevance of drought in aseasonal tropical rainforests.</title>
        <authorList>
            <person name="Ng K.K.S."/>
            <person name="Kobayashi M.J."/>
            <person name="Fawcett J.A."/>
            <person name="Hatakeyama M."/>
            <person name="Paape T."/>
            <person name="Ng C.H."/>
            <person name="Ang C.C."/>
            <person name="Tnah L.H."/>
            <person name="Lee C.T."/>
            <person name="Nishiyama T."/>
            <person name="Sese J."/>
            <person name="O'Brien M.J."/>
            <person name="Copetti D."/>
            <person name="Mohd Noor M.I."/>
            <person name="Ong R.C."/>
            <person name="Putra M."/>
            <person name="Sireger I.Z."/>
            <person name="Indrioko S."/>
            <person name="Kosugi Y."/>
            <person name="Izuno A."/>
            <person name="Isagi Y."/>
            <person name="Lee S.L."/>
            <person name="Shimizu K.K."/>
        </authorList>
    </citation>
    <scope>NUCLEOTIDE SEQUENCE [LARGE SCALE GENOMIC DNA]</scope>
    <source>
        <strain evidence="2">214</strain>
    </source>
</reference>
<comment type="caution">
    <text evidence="2">The sequence shown here is derived from an EMBL/GenBank/DDBJ whole genome shotgun (WGS) entry which is preliminary data.</text>
</comment>
<accession>A0AAV5L0B8</accession>
<evidence type="ECO:0000256" key="1">
    <source>
        <dbReference type="SAM" id="MobiDB-lite"/>
    </source>
</evidence>
<dbReference type="Proteomes" id="UP001054252">
    <property type="component" value="Unassembled WGS sequence"/>
</dbReference>
<keyword evidence="3" id="KW-1185">Reference proteome</keyword>
<proteinExistence type="predicted"/>
<feature type="compositionally biased region" description="Polar residues" evidence="1">
    <location>
        <begin position="67"/>
        <end position="78"/>
    </location>
</feature>
<feature type="region of interest" description="Disordered" evidence="1">
    <location>
        <begin position="66"/>
        <end position="90"/>
    </location>
</feature>
<evidence type="ECO:0000313" key="3">
    <source>
        <dbReference type="Proteomes" id="UP001054252"/>
    </source>
</evidence>
<gene>
    <name evidence="2" type="ORF">SLEP1_g39470</name>
</gene>
<feature type="region of interest" description="Disordered" evidence="1">
    <location>
        <begin position="9"/>
        <end position="36"/>
    </location>
</feature>
<sequence length="165" mass="18431">MAKLALREAATYHNSPAVETGAAGGKRPAASCRESSRVYPKIGGTRAIKVNPGQFKAREGRIRAISYQKTEQITPTKQEQPDGEEQSKADPKFCRWGEGFLGSRTRKEGEIQTFSPVSQGWCRRLAWFLLFFFSRVAAGSGRAEARGEEEKKKKEADPYPIIFLF</sequence>
<evidence type="ECO:0000313" key="2">
    <source>
        <dbReference type="EMBL" id="GKV30685.1"/>
    </source>
</evidence>
<dbReference type="AlphaFoldDB" id="A0AAV5L0B8"/>
<name>A0AAV5L0B8_9ROSI</name>